<dbReference type="EMBL" id="CP011125">
    <property type="protein sequence ID" value="AKF09800.1"/>
    <property type="molecule type" value="Genomic_DNA"/>
</dbReference>
<feature type="region of interest" description="Disordered" evidence="1">
    <location>
        <begin position="1"/>
        <end position="23"/>
    </location>
</feature>
<protein>
    <submittedName>
        <fullName evidence="2">Uncharacterized protein</fullName>
    </submittedName>
</protein>
<dbReference type="Proteomes" id="UP000034883">
    <property type="component" value="Chromosome"/>
</dbReference>
<keyword evidence="3" id="KW-1185">Reference proteome</keyword>
<accession>A0A0F6W809</accession>
<gene>
    <name evidence="2" type="ORF">DB32_006949</name>
</gene>
<evidence type="ECO:0000313" key="3">
    <source>
        <dbReference type="Proteomes" id="UP000034883"/>
    </source>
</evidence>
<organism evidence="2 3">
    <name type="scientific">Sandaracinus amylolyticus</name>
    <dbReference type="NCBI Taxonomy" id="927083"/>
    <lineage>
        <taxon>Bacteria</taxon>
        <taxon>Pseudomonadati</taxon>
        <taxon>Myxococcota</taxon>
        <taxon>Polyangia</taxon>
        <taxon>Polyangiales</taxon>
        <taxon>Sandaracinaceae</taxon>
        <taxon>Sandaracinus</taxon>
    </lineage>
</organism>
<dbReference type="AlphaFoldDB" id="A0A0F6W809"/>
<evidence type="ECO:0000256" key="1">
    <source>
        <dbReference type="SAM" id="MobiDB-lite"/>
    </source>
</evidence>
<name>A0A0F6W809_9BACT</name>
<dbReference type="KEGG" id="samy:DB32_006949"/>
<reference evidence="2 3" key="1">
    <citation type="submission" date="2015-03" db="EMBL/GenBank/DDBJ databases">
        <title>Genome assembly of Sandaracinus amylolyticus DSM 53668.</title>
        <authorList>
            <person name="Sharma G."/>
            <person name="Subramanian S."/>
        </authorList>
    </citation>
    <scope>NUCLEOTIDE SEQUENCE [LARGE SCALE GENOMIC DNA]</scope>
    <source>
        <strain evidence="2 3">DSM 53668</strain>
    </source>
</reference>
<sequence length="77" mass="8536">MMASRNEQLGAAAPDANLSAEPVRDSIEVERSERRNVHLVGSGQHTHASFELGVTRLDVLESTLLRRDLVAENELLR</sequence>
<evidence type="ECO:0000313" key="2">
    <source>
        <dbReference type="EMBL" id="AKF09800.1"/>
    </source>
</evidence>
<proteinExistence type="predicted"/>